<dbReference type="RefSeq" id="XP_031943925.1">
    <property type="nucleotide sequence ID" value="XM_032081371.1"/>
</dbReference>
<keyword evidence="3" id="KW-1185">Reference proteome</keyword>
<feature type="compositionally biased region" description="Basic and acidic residues" evidence="1">
    <location>
        <begin position="14"/>
        <end position="39"/>
    </location>
</feature>
<accession>A0A5N7DJI0</accession>
<gene>
    <name evidence="2" type="ORF">BDV37DRAFT_242876</name>
</gene>
<dbReference type="Proteomes" id="UP000325579">
    <property type="component" value="Unassembled WGS sequence"/>
</dbReference>
<evidence type="ECO:0000313" key="2">
    <source>
        <dbReference type="EMBL" id="KAE8406606.1"/>
    </source>
</evidence>
<dbReference type="AlphaFoldDB" id="A0A5N7DJI0"/>
<name>A0A5N7DJI0_9EURO</name>
<reference evidence="2 3" key="1">
    <citation type="submission" date="2019-04" db="EMBL/GenBank/DDBJ databases">
        <authorList>
            <consortium name="DOE Joint Genome Institute"/>
            <person name="Mondo S."/>
            <person name="Kjaerbolling I."/>
            <person name="Vesth T."/>
            <person name="Frisvad J.C."/>
            <person name="Nybo J.L."/>
            <person name="Theobald S."/>
            <person name="Kildgaard S."/>
            <person name="Isbrandt T."/>
            <person name="Kuo A."/>
            <person name="Sato A."/>
            <person name="Lyhne E.K."/>
            <person name="Kogle M.E."/>
            <person name="Wiebenga A."/>
            <person name="Kun R.S."/>
            <person name="Lubbers R.J."/>
            <person name="Makela M.R."/>
            <person name="Barry K."/>
            <person name="Chovatia M."/>
            <person name="Clum A."/>
            <person name="Daum C."/>
            <person name="Haridas S."/>
            <person name="He G."/>
            <person name="LaButti K."/>
            <person name="Lipzen A."/>
            <person name="Riley R."/>
            <person name="Salamov A."/>
            <person name="Simmons B.A."/>
            <person name="Magnuson J.K."/>
            <person name="Henrissat B."/>
            <person name="Mortensen U.H."/>
            <person name="Larsen T.O."/>
            <person name="Devries R.P."/>
            <person name="Grigoriev I.V."/>
            <person name="Machida M."/>
            <person name="Baker S.E."/>
            <person name="Andersen M.R."/>
            <person name="Cantor M.N."/>
            <person name="Hua S.X."/>
        </authorList>
    </citation>
    <scope>NUCLEOTIDE SEQUENCE [LARGE SCALE GENOMIC DNA]</scope>
    <source>
        <strain evidence="2 3">CBS 119388</strain>
    </source>
</reference>
<dbReference type="EMBL" id="ML736753">
    <property type="protein sequence ID" value="KAE8406606.1"/>
    <property type="molecule type" value="Genomic_DNA"/>
</dbReference>
<dbReference type="GeneID" id="43666062"/>
<proteinExistence type="predicted"/>
<evidence type="ECO:0000256" key="1">
    <source>
        <dbReference type="SAM" id="MobiDB-lite"/>
    </source>
</evidence>
<sequence length="100" mass="11696">MTSNMNPNRKRHNTVAEREGLIPRKKESSEKVPDEKSLNEDNLPLVFKRARDNHRNGRVEKLPCMRLRRFCCRCKKEEGVRSDWGRCRACGHESCPECLA</sequence>
<dbReference type="OrthoDB" id="10390498at2759"/>
<evidence type="ECO:0000313" key="3">
    <source>
        <dbReference type="Proteomes" id="UP000325579"/>
    </source>
</evidence>
<organism evidence="2 3">
    <name type="scientific">Aspergillus pseudonomiae</name>
    <dbReference type="NCBI Taxonomy" id="1506151"/>
    <lineage>
        <taxon>Eukaryota</taxon>
        <taxon>Fungi</taxon>
        <taxon>Dikarya</taxon>
        <taxon>Ascomycota</taxon>
        <taxon>Pezizomycotina</taxon>
        <taxon>Eurotiomycetes</taxon>
        <taxon>Eurotiomycetidae</taxon>
        <taxon>Eurotiales</taxon>
        <taxon>Aspergillaceae</taxon>
        <taxon>Aspergillus</taxon>
        <taxon>Aspergillus subgen. Circumdati</taxon>
    </lineage>
</organism>
<protein>
    <submittedName>
        <fullName evidence="2">Uncharacterized protein</fullName>
    </submittedName>
</protein>
<feature type="region of interest" description="Disordered" evidence="1">
    <location>
        <begin position="1"/>
        <end position="41"/>
    </location>
</feature>